<feature type="compositionally biased region" description="Low complexity" evidence="2">
    <location>
        <begin position="445"/>
        <end position="475"/>
    </location>
</feature>
<feature type="compositionally biased region" description="Pro residues" evidence="2">
    <location>
        <begin position="1951"/>
        <end position="1964"/>
    </location>
</feature>
<feature type="region of interest" description="Disordered" evidence="2">
    <location>
        <begin position="3031"/>
        <end position="3062"/>
    </location>
</feature>
<feature type="region of interest" description="Disordered" evidence="2">
    <location>
        <begin position="3387"/>
        <end position="3518"/>
    </location>
</feature>
<feature type="compositionally biased region" description="Low complexity" evidence="2">
    <location>
        <begin position="4046"/>
        <end position="4075"/>
    </location>
</feature>
<feature type="compositionally biased region" description="Gly residues" evidence="2">
    <location>
        <begin position="956"/>
        <end position="968"/>
    </location>
</feature>
<feature type="compositionally biased region" description="Gly residues" evidence="2">
    <location>
        <begin position="3338"/>
        <end position="3358"/>
    </location>
</feature>
<feature type="compositionally biased region" description="Low complexity" evidence="2">
    <location>
        <begin position="2027"/>
        <end position="2044"/>
    </location>
</feature>
<feature type="compositionally biased region" description="Low complexity" evidence="2">
    <location>
        <begin position="999"/>
        <end position="1011"/>
    </location>
</feature>
<feature type="region of interest" description="Disordered" evidence="2">
    <location>
        <begin position="2386"/>
        <end position="2461"/>
    </location>
</feature>
<accession>A0A9W6BWU3</accession>
<reference evidence="3 4" key="1">
    <citation type="journal article" date="2023" name="Commun. Biol.">
        <title>Reorganization of the ancestral sex-determining regions during the evolution of trioecy in Pleodorina starrii.</title>
        <authorList>
            <person name="Takahashi K."/>
            <person name="Suzuki S."/>
            <person name="Kawai-Toyooka H."/>
            <person name="Yamamoto K."/>
            <person name="Hamaji T."/>
            <person name="Ootsuki R."/>
            <person name="Yamaguchi H."/>
            <person name="Kawachi M."/>
            <person name="Higashiyama T."/>
            <person name="Nozaki H."/>
        </authorList>
    </citation>
    <scope>NUCLEOTIDE SEQUENCE [LARGE SCALE GENOMIC DNA]</scope>
    <source>
        <strain evidence="3 4">NIES-4479</strain>
    </source>
</reference>
<feature type="region of interest" description="Disordered" evidence="2">
    <location>
        <begin position="4341"/>
        <end position="4404"/>
    </location>
</feature>
<feature type="compositionally biased region" description="Low complexity" evidence="2">
    <location>
        <begin position="2676"/>
        <end position="2690"/>
    </location>
</feature>
<feature type="compositionally biased region" description="Gly residues" evidence="2">
    <location>
        <begin position="2340"/>
        <end position="2363"/>
    </location>
</feature>
<feature type="region of interest" description="Disordered" evidence="2">
    <location>
        <begin position="2840"/>
        <end position="2881"/>
    </location>
</feature>
<comment type="caution">
    <text evidence="3">The sequence shown here is derived from an EMBL/GenBank/DDBJ whole genome shotgun (WGS) entry which is preliminary data.</text>
</comment>
<feature type="region of interest" description="Disordered" evidence="2">
    <location>
        <begin position="1666"/>
        <end position="1694"/>
    </location>
</feature>
<feature type="compositionally biased region" description="Low complexity" evidence="2">
    <location>
        <begin position="173"/>
        <end position="185"/>
    </location>
</feature>
<feature type="region of interest" description="Disordered" evidence="2">
    <location>
        <begin position="1489"/>
        <end position="1520"/>
    </location>
</feature>
<feature type="region of interest" description="Disordered" evidence="2">
    <location>
        <begin position="2468"/>
        <end position="2487"/>
    </location>
</feature>
<feature type="region of interest" description="Disordered" evidence="2">
    <location>
        <begin position="624"/>
        <end position="726"/>
    </location>
</feature>
<feature type="region of interest" description="Disordered" evidence="2">
    <location>
        <begin position="2292"/>
        <end position="2322"/>
    </location>
</feature>
<feature type="region of interest" description="Disordered" evidence="2">
    <location>
        <begin position="266"/>
        <end position="310"/>
    </location>
</feature>
<feature type="compositionally biased region" description="Pro residues" evidence="2">
    <location>
        <begin position="918"/>
        <end position="931"/>
    </location>
</feature>
<feature type="compositionally biased region" description="Gly residues" evidence="2">
    <location>
        <begin position="807"/>
        <end position="818"/>
    </location>
</feature>
<feature type="compositionally biased region" description="Low complexity" evidence="2">
    <location>
        <begin position="1842"/>
        <end position="1854"/>
    </location>
</feature>
<dbReference type="PANTHER" id="PTHR13037">
    <property type="entry name" value="FORMIN"/>
    <property type="match status" value="1"/>
</dbReference>
<feature type="compositionally biased region" description="Low complexity" evidence="2">
    <location>
        <begin position="1065"/>
        <end position="1097"/>
    </location>
</feature>
<feature type="compositionally biased region" description="Low complexity" evidence="2">
    <location>
        <begin position="3248"/>
        <end position="3267"/>
    </location>
</feature>
<feature type="compositionally biased region" description="Polar residues" evidence="2">
    <location>
        <begin position="940"/>
        <end position="950"/>
    </location>
</feature>
<feature type="compositionally biased region" description="Low complexity" evidence="2">
    <location>
        <begin position="3278"/>
        <end position="3302"/>
    </location>
</feature>
<feature type="compositionally biased region" description="Low complexity" evidence="2">
    <location>
        <begin position="3202"/>
        <end position="3220"/>
    </location>
</feature>
<feature type="compositionally biased region" description="Low complexity" evidence="2">
    <location>
        <begin position="1288"/>
        <end position="1303"/>
    </location>
</feature>
<feature type="compositionally biased region" description="Basic and acidic residues" evidence="2">
    <location>
        <begin position="3589"/>
        <end position="3603"/>
    </location>
</feature>
<feature type="compositionally biased region" description="Low complexity" evidence="2">
    <location>
        <begin position="1"/>
        <end position="27"/>
    </location>
</feature>
<feature type="compositionally biased region" description="Basic and acidic residues" evidence="2">
    <location>
        <begin position="398"/>
        <end position="423"/>
    </location>
</feature>
<feature type="compositionally biased region" description="Gly residues" evidence="2">
    <location>
        <begin position="2401"/>
        <end position="2416"/>
    </location>
</feature>
<feature type="compositionally biased region" description="Low complexity" evidence="2">
    <location>
        <begin position="1966"/>
        <end position="1988"/>
    </location>
</feature>
<feature type="region of interest" description="Disordered" evidence="2">
    <location>
        <begin position="1"/>
        <end position="72"/>
    </location>
</feature>
<feature type="compositionally biased region" description="Gly residues" evidence="2">
    <location>
        <begin position="3161"/>
        <end position="3177"/>
    </location>
</feature>
<evidence type="ECO:0000256" key="2">
    <source>
        <dbReference type="SAM" id="MobiDB-lite"/>
    </source>
</evidence>
<feature type="region of interest" description="Disordered" evidence="2">
    <location>
        <begin position="1057"/>
        <end position="1260"/>
    </location>
</feature>
<evidence type="ECO:0000313" key="4">
    <source>
        <dbReference type="Proteomes" id="UP001165080"/>
    </source>
</evidence>
<feature type="compositionally biased region" description="Low complexity" evidence="2">
    <location>
        <begin position="4089"/>
        <end position="4104"/>
    </location>
</feature>
<feature type="compositionally biased region" description="Low complexity" evidence="2">
    <location>
        <begin position="2842"/>
        <end position="2857"/>
    </location>
</feature>
<feature type="compositionally biased region" description="Low complexity" evidence="2">
    <location>
        <begin position="1938"/>
        <end position="1950"/>
    </location>
</feature>
<feature type="compositionally biased region" description="Polar residues" evidence="2">
    <location>
        <begin position="2097"/>
        <end position="2121"/>
    </location>
</feature>
<feature type="compositionally biased region" description="Low complexity" evidence="2">
    <location>
        <begin position="536"/>
        <end position="555"/>
    </location>
</feature>
<feature type="region of interest" description="Disordered" evidence="2">
    <location>
        <begin position="2921"/>
        <end position="2949"/>
    </location>
</feature>
<feature type="compositionally biased region" description="Gly residues" evidence="2">
    <location>
        <begin position="1213"/>
        <end position="1225"/>
    </location>
</feature>
<evidence type="ECO:0000313" key="3">
    <source>
        <dbReference type="EMBL" id="GLC59230.1"/>
    </source>
</evidence>
<feature type="compositionally biased region" description="Low complexity" evidence="2">
    <location>
        <begin position="3460"/>
        <end position="3472"/>
    </location>
</feature>
<feature type="compositionally biased region" description="Low complexity" evidence="2">
    <location>
        <begin position="3961"/>
        <end position="3971"/>
    </location>
</feature>
<feature type="region of interest" description="Disordered" evidence="2">
    <location>
        <begin position="3788"/>
        <end position="4232"/>
    </location>
</feature>
<feature type="region of interest" description="Disordered" evidence="2">
    <location>
        <begin position="1423"/>
        <end position="1454"/>
    </location>
</feature>
<feature type="region of interest" description="Disordered" evidence="2">
    <location>
        <begin position="1833"/>
        <end position="1854"/>
    </location>
</feature>
<feature type="compositionally biased region" description="Pro residues" evidence="2">
    <location>
        <begin position="4220"/>
        <end position="4231"/>
    </location>
</feature>
<feature type="compositionally biased region" description="Gly residues" evidence="2">
    <location>
        <begin position="2300"/>
        <end position="2310"/>
    </location>
</feature>
<feature type="compositionally biased region" description="Low complexity" evidence="2">
    <location>
        <begin position="345"/>
        <end position="383"/>
    </location>
</feature>
<feature type="region of interest" description="Disordered" evidence="2">
    <location>
        <begin position="4490"/>
        <end position="4514"/>
    </location>
</feature>
<name>A0A9W6BWU3_9CHLO</name>
<feature type="compositionally biased region" description="Low complexity" evidence="2">
    <location>
        <begin position="672"/>
        <end position="691"/>
    </location>
</feature>
<feature type="region of interest" description="Disordered" evidence="2">
    <location>
        <begin position="2340"/>
        <end position="2373"/>
    </location>
</feature>
<feature type="compositionally biased region" description="Low complexity" evidence="2">
    <location>
        <begin position="4341"/>
        <end position="4373"/>
    </location>
</feature>
<feature type="region of interest" description="Disordered" evidence="2">
    <location>
        <begin position="94"/>
        <end position="240"/>
    </location>
</feature>
<feature type="compositionally biased region" description="Low complexity" evidence="2">
    <location>
        <begin position="1581"/>
        <end position="1590"/>
    </location>
</feature>
<feature type="compositionally biased region" description="Pro residues" evidence="2">
    <location>
        <begin position="3473"/>
        <end position="3488"/>
    </location>
</feature>
<dbReference type="PANTHER" id="PTHR13037:SF24">
    <property type="entry name" value="POLYCOMB PROTEIN PCL-RELATED"/>
    <property type="match status" value="1"/>
</dbReference>
<feature type="compositionally biased region" description="Low complexity" evidence="2">
    <location>
        <begin position="867"/>
        <end position="898"/>
    </location>
</feature>
<feature type="compositionally biased region" description="Pro residues" evidence="2">
    <location>
        <begin position="4177"/>
        <end position="4190"/>
    </location>
</feature>
<feature type="region of interest" description="Disordered" evidence="2">
    <location>
        <begin position="2558"/>
        <end position="2582"/>
    </location>
</feature>
<feature type="compositionally biased region" description="Gly residues" evidence="2">
    <location>
        <begin position="2425"/>
        <end position="2439"/>
    </location>
</feature>
<feature type="compositionally biased region" description="Low complexity" evidence="2">
    <location>
        <begin position="3362"/>
        <end position="3371"/>
    </location>
</feature>
<feature type="compositionally biased region" description="Polar residues" evidence="2">
    <location>
        <begin position="1016"/>
        <end position="1029"/>
    </location>
</feature>
<keyword evidence="1" id="KW-0945">Host-virus interaction</keyword>
<gene>
    <name evidence="3" type="primary">PLEST008460</name>
    <name evidence="3" type="ORF">PLESTB_001464400</name>
</gene>
<feature type="region of interest" description="Disordered" evidence="2">
    <location>
        <begin position="1938"/>
        <end position="2121"/>
    </location>
</feature>
<feature type="region of interest" description="Disordered" evidence="2">
    <location>
        <begin position="1564"/>
        <end position="1592"/>
    </location>
</feature>
<feature type="compositionally biased region" description="Basic and acidic residues" evidence="2">
    <location>
        <begin position="3387"/>
        <end position="3409"/>
    </location>
</feature>
<feature type="region of interest" description="Disordered" evidence="2">
    <location>
        <begin position="1885"/>
        <end position="1916"/>
    </location>
</feature>
<feature type="compositionally biased region" description="Low complexity" evidence="2">
    <location>
        <begin position="3921"/>
        <end position="3954"/>
    </location>
</feature>
<feature type="region of interest" description="Disordered" evidence="2">
    <location>
        <begin position="3534"/>
        <end position="3618"/>
    </location>
</feature>
<feature type="region of interest" description="Disordered" evidence="2">
    <location>
        <begin position="2136"/>
        <end position="2168"/>
    </location>
</feature>
<feature type="region of interest" description="Disordered" evidence="2">
    <location>
        <begin position="327"/>
        <end position="555"/>
    </location>
</feature>
<feature type="compositionally biased region" description="Low complexity" evidence="2">
    <location>
        <begin position="3857"/>
        <end position="3873"/>
    </location>
</feature>
<feature type="region of interest" description="Disordered" evidence="2">
    <location>
        <begin position="3336"/>
        <end position="3371"/>
    </location>
</feature>
<feature type="compositionally biased region" description="Low complexity" evidence="2">
    <location>
        <begin position="2502"/>
        <end position="2516"/>
    </location>
</feature>
<feature type="compositionally biased region" description="Polar residues" evidence="2">
    <location>
        <begin position="297"/>
        <end position="310"/>
    </location>
</feature>
<feature type="compositionally biased region" description="Low complexity" evidence="2">
    <location>
        <begin position="1995"/>
        <end position="2004"/>
    </location>
</feature>
<feature type="compositionally biased region" description="Acidic residues" evidence="2">
    <location>
        <begin position="3878"/>
        <end position="3889"/>
    </location>
</feature>
<feature type="region of interest" description="Disordered" evidence="2">
    <location>
        <begin position="757"/>
        <end position="1041"/>
    </location>
</feature>
<feature type="compositionally biased region" description="Low complexity" evidence="2">
    <location>
        <begin position="4191"/>
        <end position="4214"/>
    </location>
</feature>
<feature type="region of interest" description="Disordered" evidence="2">
    <location>
        <begin position="1766"/>
        <end position="1788"/>
    </location>
</feature>
<feature type="region of interest" description="Disordered" evidence="2">
    <location>
        <begin position="2619"/>
        <end position="2690"/>
    </location>
</feature>
<feature type="compositionally biased region" description="Low complexity" evidence="2">
    <location>
        <begin position="702"/>
        <end position="725"/>
    </location>
</feature>
<feature type="compositionally biased region" description="Low complexity" evidence="2">
    <location>
        <begin position="4131"/>
        <end position="4140"/>
    </location>
</feature>
<dbReference type="Proteomes" id="UP001165080">
    <property type="component" value="Unassembled WGS sequence"/>
</dbReference>
<feature type="region of interest" description="Disordered" evidence="2">
    <location>
        <begin position="2492"/>
        <end position="2530"/>
    </location>
</feature>
<organism evidence="3 4">
    <name type="scientific">Pleodorina starrii</name>
    <dbReference type="NCBI Taxonomy" id="330485"/>
    <lineage>
        <taxon>Eukaryota</taxon>
        <taxon>Viridiplantae</taxon>
        <taxon>Chlorophyta</taxon>
        <taxon>core chlorophytes</taxon>
        <taxon>Chlorophyceae</taxon>
        <taxon>CS clade</taxon>
        <taxon>Chlamydomonadales</taxon>
        <taxon>Volvocaceae</taxon>
        <taxon>Pleodorina</taxon>
    </lineage>
</organism>
<feature type="region of interest" description="Disordered" evidence="2">
    <location>
        <begin position="3150"/>
        <end position="3302"/>
    </location>
</feature>
<feature type="compositionally biased region" description="Basic and acidic residues" evidence="2">
    <location>
        <begin position="2858"/>
        <end position="2868"/>
    </location>
</feature>
<feature type="compositionally biased region" description="Low complexity" evidence="2">
    <location>
        <begin position="1107"/>
        <end position="1125"/>
    </location>
</feature>
<feature type="region of interest" description="Disordered" evidence="2">
    <location>
        <begin position="1281"/>
        <end position="1304"/>
    </location>
</feature>
<protein>
    <submittedName>
        <fullName evidence="3">Uncharacterized protein</fullName>
    </submittedName>
</protein>
<proteinExistence type="predicted"/>
<dbReference type="EMBL" id="BRXU01000027">
    <property type="protein sequence ID" value="GLC59230.1"/>
    <property type="molecule type" value="Genomic_DNA"/>
</dbReference>
<evidence type="ECO:0000256" key="1">
    <source>
        <dbReference type="ARBA" id="ARBA00022581"/>
    </source>
</evidence>
<feature type="compositionally biased region" description="Gly residues" evidence="2">
    <location>
        <begin position="3578"/>
        <end position="3588"/>
    </location>
</feature>
<feature type="compositionally biased region" description="Basic and acidic residues" evidence="2">
    <location>
        <begin position="42"/>
        <end position="62"/>
    </location>
</feature>
<feature type="compositionally biased region" description="Low complexity" evidence="2">
    <location>
        <begin position="1423"/>
        <end position="1436"/>
    </location>
</feature>
<feature type="compositionally biased region" description="Polar residues" evidence="2">
    <location>
        <begin position="1885"/>
        <end position="1894"/>
    </location>
</feature>
<feature type="compositionally biased region" description="Basic and acidic residues" evidence="2">
    <location>
        <begin position="3890"/>
        <end position="3900"/>
    </location>
</feature>
<sequence>MESATASSSSSRPLPQPQLQPGASSQLNLTSHASGAGWGHVDASDFHTAADGHAAGHDEPQGPRHSSLAAMLSPFQTTELAARGSLESYTAALASGGVSGTSQPPDASGSAIKRSSSTHNINGDARGLPRPVLLGGPGDSSPLRPRFTEPARWAHLGESLRPQLSSGGDELRAAASAAPAASPVADRLGAPVGWSGASTTGGTGASLHSTQQRGEAAAAWSPMKAATAAPADHPPSPQQQLLQRLLSPSGGSSVIRRQPSAVAADVLSMLAEPADPEEEEEGSRASAFGSGRGQHEGSLTSSPCLSVASSQIQRRLSVEGVVRAALGFTDDETWGDDSPPASPSRLATDPPAPPRDTAAALAAASPSSPALAAAPAATDARVPAFRHIGSTTSSDVPQDGRRAIAPQEPHKPPELSKPGEERPGGASAGWLQALLSPITWSRQSPGTPTTGAATAAAAAASEAGAAAAAPAAGTAVNQAGGEARGSHADPAEAAPQSPLRRRVSFNEPEKADAQPRRRPSFTSPGPMGGLHPLNLSQGAAAPPTGSGAPAATAAAADPRSAAASAGLHTSTCPPPTLGAAVVTAAVSVPDGDLAVDASDGEGGGWSTPGRLSITTVALDASSQPAASADAAPPVKPNSELAMSSFSFPVPGAESDQHQRHAPPANKRPEPLAAWQGHAAAAAAMQAARSPRSPSPTRPVTNAPLPQAPAAAAAASPGHPGGLMRLSGGGAGGGGVGVGLQMLLPVMEWSRLRSGTILGRTVPSPPDSPVRSISPAAAARPSAPSALKFSAAGSVPGSPDRQRYGSPPGAGGRVPGGAGLRSSGERKQTDPWVTTLADRCSNGSGSSRESPSHRVRSASPPARAVRLGTAAAGAHPAAAPGSAVAASMSPPGSPVRRPGGSAGHARQAGHAWPAGRASPPMPPPRPPSPPPSLGSNGGLQQGVQAASTSPRVSEPGTSGGGRYSPGAGLGYAALAQRRREGGRYSRSSSPGPSSPPVPKPAAAVSAVLPPGGKQQRQRSPGQTQAQTQRGPQEHRAAVQQDVLLESLQQPSFSFFVVDDAGLHSRQQPQQQQQQQEWRSPTSAGLSSGSSRRAELAGSYPGGHKTLRVGVASVSPGGSPVASPGSGPTRGGGAGRRYSSPSSPKRLGLEALALSGGAKGRRADAFSCDGSGGGGSSGGSLSRSPVHKPMGLSEFARATQPLDDLAKAKQVQSMGAGGGDGFGGGDAGLSSSGWIAAGASPSRSPVSGAAQPATSPSLRLGPSASIDMEDAVLLHQLADSRLRRSAGAARPTTSPSPRLSPTSTTGIDAEDAALLRQPADSRLRPFTGGAALPAPASALRSGPAPSPSIDAEDAFLLHQIANSRLQPFPGAAWPVTSLSHQLGPSGSIDAEDAALLRQLADIQRDVERIIPVAARRRAPAAAARLATASAARPRLHGPSSGGGLGLEPRPWTAQQPSVASPRRHFSWSSSAAGTNTAAAAVTAATADAADPPSLASTLRRMSRPGTASADVRAARPRATSPPPRVAEMAVAMAAAAASVAARYCSSGGGSAAAGLRTMVAPALLTRPPPRIEPLTLPQRRRSASSPGSPRLPTAAADVRREQQLLQLHQQQLQQQREAELSRPVGAWAVLPGPVEAPTTNLAGLGVAGGASSARDYARDYAFYVGAEAPTDGRSRSTPHSYGDARRGGRHGRYGARASSGGAAVAAVSLAGSLADEARSSRSVSAGGSLCIYSARSPSRMRHHEQLVHGALRTSGGAAAAATTALTGASAARMRSRSAGSAGGGSSQGRQGRYGAAAAAAAGGSTGGAVAAAMAGITLRRPLSVLDLAAVTRGLRRSASQGGQRPSTPTSPVASPSVVRTLWKSPAAAPTPTASDGASARALFQQPNWREQRQPSTPGVAKLSAFSTGFPAPHHADPWDAPRHAVTLIAAPSPVTGLMQGAPRAAAAAAASPGPNPSPPSLSPRPRPGSRSPTGARPASPLASSSRVLPAHPLRAEASGSAAATAGATGGALSRPTAGSAEGGGGRYFAPASSSSARQGSSPARARTIPAASSRGTPPEQPQRASSPLQTRPMPVPASKAVAAGAGSHPSLPSKPNPPSTGGSRRQAGPANTQPAAGTQTQSQTRPLAALLPLATPHQTPVAASGPASASGSRRASATAGPASSGAATGGHRSQALDLVLQGLTAGPNNAAHAELSHSLLARKKPHAASAGGGLSAGGGGSAAAAAATAAAASGRRMISLLTTADVLPYSGEHAAARLNSAAAAAAAAGSAAPSASPGTQAREGVLRSAGHRKLPPTAAEVGGSGAAGGAGAERGRSRAHHQPDPSLLRVLQLLRSSGTTCGGAGCGAGEGSSSAEGGGGSGHLRGAGEHLRSSGGCSTVSIAGGIVGERQPAVREVDDSGITGTGGHSSRGGGGGAAGAMSASGGSRAGGGRRYGGGGDAAGADAVRPRRSPQACGGSGAKAPARLEPALQQQHRHQQQRQLGDFGWCRSADRASGSDRNGDAAVSGAARAATRATSPTQPGPVLPAATPAGRARAAALSSSARASSVANEIGWIRMEADGGAPRGGGGDSTSRPCGGVSPACGLEPTAPTTARSASMVAASPSWTLPYTTARSCAASPDPLRRAAAEAEGTAEEPAELSLPLPPSPLPRSQSPGGPVPDPASGCSSASGECRSERGGAAAASPPASSAAQAGEGGAAQLCAGRGGVCHGHAGGGAGDGGGGGAVVAADSGTGASLVDVWSRLGRWGHAPGCTAAALAAAEVADAAGLAGAEVGVTAAVVRPIVASPGGVELVDMDGHTDGAGSSGGGAVLVCCDVTLLSPGSSVATSAKTTARSACGDCEPASGAPAAVQEGAAAVAEGRERGDREPHGPAADKPTASMSDAGEDIRLPLMPGCELAWRLLFAASPPKRAAAEAEVAAAADSFPPDSHGRGGNAASFRPPLAARSPKSPFALDRVVPRVEGSAEGVQPKGGPRAAAPRPAILPVVAAAAAPTAFSRPALVSKLLPPPAAAPALTAWPGVDTDQVLLPKEGEYSVKGSGGSSPGESSTGTGSASGRGGSSSGAAVTIQQEGLGIASGTGSSPAAAAVLPEVEATPPMRPGAARLGRLRAYGASLQDWDPVACSAAAATAATAAATAAAEVVDAGTVGACSRAAGDSGRDNGAVGGGGGKDGPSGGGCSGSVPELVGGEISGTGAAVQGRLTHGPLSSPSPLPSSSSPGLSSETSQEHLATWMRTPPAHQRPLLTGTGGAAAQSTHQHQHQAGEMLQQQQRREQGRRRQQQGQPSPDGAPPSGSSDSPSGSEAGAEVALGFGYFGQLERPAAAGPGAGCSCGNTERGRGGDGGGGGPSGSGDGGNGGGGECGEHSAAAAATAGDWPRAAAAAATVVDPHPHQHLGSDHGLGRRVGRADGGRPETQPQPQPPSYTPESPELWKRQQHGTRDAAGSTTAVSGGDAAHTRLPDSAAAAAAAAAGGTSPPAPPAAAEAPPPLSPAPLHIAGNAAAPASAPTPTPAAEPPSAGRAVPVPVPLALLPWLHAHRDRRPEEDTVRTVETTDSSRLPSGASPATATTSGDRCHSAGEAAAGGGRGGSGGDARRQGEEGAERGDVDPEEPEQDVSPDLHRRANRRVDLIAAQLSFPDFPNSSELGPARGRADAEVAAAAATGGAAHHRLAAETEPAAAAVRGAAALTPVLTGAAGGRAGAAAPTAASPPPSNVQCGPKVVTAATAAGQLATGAGVTPPPRTNPLHAAAAALQPGPAASGLSFTPGGWATPLQPAVPPPMAAALAPMAPGDHAATPAPGGSLLIASAGRPSAGPSGLSGARVGTGSGAPLRYAALQDSSESPPRRRRGLGAGAADRRPDSSGSGSSAATSTESRSSLACSDEAEVGGEEEEDEGRRGELDLQRSRPGHNASAVEERGHMAGRHAAAARAAMAAAAPPATATAAAPSATCNPAATAAAPAPPNAGPASAATAAGAHRPLQGHEQLCWQQQQQQQRRRQWQLAGNRGQCPSGEAALAQRTDQPWEQHSHSHGHPADPTGHGNPWEQHSDQQRQQWQLQAQVHAGQQPPEGAVQAAAAVGGSRLPPTGAAARPLAGQAVTAAQQRAAAHAGSTSQLPQPAPAAPGGGWPQPLPPQPQTQLHAHPAAPLQPPPPQAHRQHAQPWLGSIIAEPLQQPTQRRQLPHQPPHPQPLPPQPPLQQHTQRPLAARGLANPAPAPALAHSGAPPVQPAPAAPPPLLHSAPATAAAASAAPYLQRAATVAAAAATQPAHRAAAASPATAVVAPPRLSSTLLAPSSSAPAARVGPPRLSSTLVGPIALVDAASFGAGTRDRGRADDGNTLHGVAKQGTAAARGTGHGAGLLAAVGPRGQEQGQEQGQVRPQEDGASRAPTRAARPVAWRPEEGLPGRGRAAAGRLGKEDLWQGSGQPEGVIHGAATGGAQQQRLWQQPAVAVGPGRVAGVSGVHGVLAAVGGAAAAAPPPPRMGVFAAATAAAARSHGGGGQAGFRQSEPQPRPAVRRATSSVLMESLRQLNSATQSTCARMMKELYTQEPGRP</sequence>
<feature type="compositionally biased region" description="Low complexity" evidence="2">
    <location>
        <begin position="1766"/>
        <end position="1777"/>
    </location>
</feature>
<keyword evidence="4" id="KW-1185">Reference proteome</keyword>
<feature type="compositionally biased region" description="Low complexity" evidence="2">
    <location>
        <begin position="768"/>
        <end position="785"/>
    </location>
</feature>